<organism evidence="6 7">
    <name type="scientific">Brachionus plicatilis</name>
    <name type="common">Marine rotifer</name>
    <name type="synonym">Brachionus muelleri</name>
    <dbReference type="NCBI Taxonomy" id="10195"/>
    <lineage>
        <taxon>Eukaryota</taxon>
        <taxon>Metazoa</taxon>
        <taxon>Spiralia</taxon>
        <taxon>Gnathifera</taxon>
        <taxon>Rotifera</taxon>
        <taxon>Eurotatoria</taxon>
        <taxon>Monogononta</taxon>
        <taxon>Pseudotrocha</taxon>
        <taxon>Ploima</taxon>
        <taxon>Brachionidae</taxon>
        <taxon>Brachionus</taxon>
    </lineage>
</organism>
<comment type="similarity">
    <text evidence="3">Belongs to the TTC4 family.</text>
</comment>
<keyword evidence="1" id="KW-0677">Repeat</keyword>
<dbReference type="PANTHER" id="PTHR46035:SF1">
    <property type="entry name" value="TETRATRICOPEPTIDE REPEAT PROTEIN 4"/>
    <property type="match status" value="1"/>
</dbReference>
<dbReference type="Pfam" id="PF18972">
    <property type="entry name" value="Wheel"/>
    <property type="match status" value="1"/>
</dbReference>
<gene>
    <name evidence="6" type="ORF">BpHYR1_051594</name>
</gene>
<dbReference type="GO" id="GO:0005829">
    <property type="term" value="C:cytosol"/>
    <property type="evidence" value="ECO:0007669"/>
    <property type="project" value="TreeGrafter"/>
</dbReference>
<dbReference type="GO" id="GO:0005634">
    <property type="term" value="C:nucleus"/>
    <property type="evidence" value="ECO:0007669"/>
    <property type="project" value="TreeGrafter"/>
</dbReference>
<dbReference type="InterPro" id="IPR019734">
    <property type="entry name" value="TPR_rpt"/>
</dbReference>
<dbReference type="InterPro" id="IPR044059">
    <property type="entry name" value="Csn1/TTC4_wheel"/>
</dbReference>
<dbReference type="AlphaFoldDB" id="A0A3M7R384"/>
<dbReference type="PANTHER" id="PTHR46035">
    <property type="entry name" value="TETRATRICOPEPTIDE REPEAT PROTEIN 4"/>
    <property type="match status" value="1"/>
</dbReference>
<protein>
    <submittedName>
        <fullName evidence="6">Tetratricopeptide repeat 4</fullName>
    </submittedName>
</protein>
<dbReference type="STRING" id="10195.A0A3M7R384"/>
<evidence type="ECO:0000256" key="1">
    <source>
        <dbReference type="ARBA" id="ARBA00022737"/>
    </source>
</evidence>
<dbReference type="SUPFAM" id="SSF48452">
    <property type="entry name" value="TPR-like"/>
    <property type="match status" value="1"/>
</dbReference>
<evidence type="ECO:0000313" key="7">
    <source>
        <dbReference type="Proteomes" id="UP000276133"/>
    </source>
</evidence>
<name>A0A3M7R384_BRAPC</name>
<dbReference type="GO" id="GO:0051879">
    <property type="term" value="F:Hsp90 protein binding"/>
    <property type="evidence" value="ECO:0007669"/>
    <property type="project" value="InterPro"/>
</dbReference>
<feature type="region of interest" description="Disordered" evidence="4">
    <location>
        <begin position="132"/>
        <end position="154"/>
    </location>
</feature>
<keyword evidence="7" id="KW-1185">Reference proteome</keyword>
<accession>A0A3M7R384</accession>
<sequence>MEGKTIRQLKWDPDDTPKEKAIKLKDEGNLYFRAKNYSQAVVSYTMALKEELDHDDDLKSTLHQNRAAAHYHIKNYRSSLSDCVFARKFNPKNIKPIYRGAECSYELKKFDDCIKWCDMGLEIDSEDAKLRSLRSKAESEKKSHEKEKRKKEMVERKRNQTFGKIWSLIKAKGIEVQENEKMFFSLLENPANSQQKRVSISSQNDCELNWPVIFLYPEMGQTDFIEEFSENSIFSDHLNVMFSQSPDWDSQKMYNPSSIQIYYDNRKKGKLMKIDHQMTLMDALRKEGMIIQMGTPSFVLLKKITFIKLVSIRFNLNF</sequence>
<evidence type="ECO:0000259" key="5">
    <source>
        <dbReference type="Pfam" id="PF18972"/>
    </source>
</evidence>
<keyword evidence="2" id="KW-0802">TPR repeat</keyword>
<dbReference type="GO" id="GO:0030544">
    <property type="term" value="F:Hsp70 protein binding"/>
    <property type="evidence" value="ECO:0007669"/>
    <property type="project" value="TreeGrafter"/>
</dbReference>
<evidence type="ECO:0000313" key="6">
    <source>
        <dbReference type="EMBL" id="RNA17831.1"/>
    </source>
</evidence>
<dbReference type="Proteomes" id="UP000276133">
    <property type="component" value="Unassembled WGS sequence"/>
</dbReference>
<feature type="domain" description="Cns1/TTC4 wheel" evidence="5">
    <location>
        <begin position="205"/>
        <end position="303"/>
    </location>
</feature>
<dbReference type="EMBL" id="REGN01004366">
    <property type="protein sequence ID" value="RNA17831.1"/>
    <property type="molecule type" value="Genomic_DNA"/>
</dbReference>
<comment type="caution">
    <text evidence="6">The sequence shown here is derived from an EMBL/GenBank/DDBJ whole genome shotgun (WGS) entry which is preliminary data.</text>
</comment>
<dbReference type="GO" id="GO:0006457">
    <property type="term" value="P:protein folding"/>
    <property type="evidence" value="ECO:0007669"/>
    <property type="project" value="TreeGrafter"/>
</dbReference>
<proteinExistence type="inferred from homology"/>
<dbReference type="Gene3D" id="1.25.40.10">
    <property type="entry name" value="Tetratricopeptide repeat domain"/>
    <property type="match status" value="1"/>
</dbReference>
<evidence type="ECO:0000256" key="3">
    <source>
        <dbReference type="ARBA" id="ARBA00023602"/>
    </source>
</evidence>
<reference evidence="6 7" key="1">
    <citation type="journal article" date="2018" name="Sci. Rep.">
        <title>Genomic signatures of local adaptation to the degree of environmental predictability in rotifers.</title>
        <authorList>
            <person name="Franch-Gras L."/>
            <person name="Hahn C."/>
            <person name="Garcia-Roger E.M."/>
            <person name="Carmona M.J."/>
            <person name="Serra M."/>
            <person name="Gomez A."/>
        </authorList>
    </citation>
    <scope>NUCLEOTIDE SEQUENCE [LARGE SCALE GENOMIC DNA]</scope>
    <source>
        <strain evidence="6">HYR1</strain>
    </source>
</reference>
<evidence type="ECO:0000256" key="2">
    <source>
        <dbReference type="ARBA" id="ARBA00022803"/>
    </source>
</evidence>
<dbReference type="SMART" id="SM00028">
    <property type="entry name" value="TPR"/>
    <property type="match status" value="3"/>
</dbReference>
<dbReference type="OrthoDB" id="420195at2759"/>
<dbReference type="CDD" id="cd21380">
    <property type="entry name" value="CTWD_Cns1"/>
    <property type="match status" value="1"/>
</dbReference>
<evidence type="ECO:0000256" key="4">
    <source>
        <dbReference type="SAM" id="MobiDB-lite"/>
    </source>
</evidence>
<dbReference type="InterPro" id="IPR011990">
    <property type="entry name" value="TPR-like_helical_dom_sf"/>
</dbReference>